<gene>
    <name evidence="4" type="ORF">EV186_102622</name>
</gene>
<dbReference type="Gene3D" id="2.130.10.10">
    <property type="entry name" value="YVTN repeat-like/Quinoprotein amine dehydrogenase"/>
    <property type="match status" value="2"/>
</dbReference>
<feature type="domain" description="PKD" evidence="3">
    <location>
        <begin position="448"/>
        <end position="533"/>
    </location>
</feature>
<dbReference type="SUPFAM" id="SSF49299">
    <property type="entry name" value="PKD domain"/>
    <property type="match status" value="1"/>
</dbReference>
<sequence>MRLDRKRVGTGAAAMASAGALAAAVVVGAGHGNPAREVTLLSGAAWLASAQVGQVTLLDGSSAEVAAQVKVADPGASVDVVQQGSTAYAVNHTAGTITRVDGATFEHGKPATPIPDAHDGLTAFAGNGPLYALDTQRGLLVAADARTLAPQGRAQSLSALLIAGSATMDSAGHLWLIDQATGDLTRVVGAEQTTHRATTKPGNSVLTMAGDNPVVVDITDRKAIRISPDAVMPDTVIDLDLSPSDKVQASGSPHGQRLYVVSSRGVLVICDLAAAKCGATIPIAAPATTFGQAVEAGNRVFIPDYTGGRVWIVDLATQVVVAKPQVLPPGQFQLLTRDGVVFFNDPNTEKAGVVRIDGGVRNAAKYDPADPNKGLNAPPDTKTPNASPTQNQTPPSSTPNQPTDTQLPTSATGPNQSTVPTVPTVPTNPTVPTQPPTTTTPPPVKPKPKLGIKVSKADPTVGEPVTLEVTNSTGGLASASWDFGDGKSATGLSVQHKWDAAKTYQVSVRATTTDGQSASTGLSVKVGVPQVELKVMVSGGGSMTGGPINCPPTCTAKVDKDSKVVLTAHESTQDEFSYFMPGCSTTGGTATEPTCTVNMFADQVTGAGFTPMPKLTITINQYPGTDNHVTGDGVACPPSCTVYFHSTPAKTVTLELVPDSQSYTNPWEEGCDSIIPGTYPDTDKCVVTMTSDKHVKATFGLT</sequence>
<dbReference type="InterPro" id="IPR022409">
    <property type="entry name" value="PKD/Chitinase_dom"/>
</dbReference>
<proteinExistence type="predicted"/>
<dbReference type="Proteomes" id="UP000295444">
    <property type="component" value="Unassembled WGS sequence"/>
</dbReference>
<feature type="compositionally biased region" description="Low complexity" evidence="1">
    <location>
        <begin position="418"/>
        <end position="431"/>
    </location>
</feature>
<dbReference type="OrthoDB" id="3202743at2"/>
<dbReference type="PROSITE" id="PS50093">
    <property type="entry name" value="PKD"/>
    <property type="match status" value="1"/>
</dbReference>
<dbReference type="InterPro" id="IPR011048">
    <property type="entry name" value="Haem_d1_sf"/>
</dbReference>
<reference evidence="4 5" key="1">
    <citation type="submission" date="2019-03" db="EMBL/GenBank/DDBJ databases">
        <title>Genomic Encyclopedia of Type Strains, Phase IV (KMG-IV): sequencing the most valuable type-strain genomes for metagenomic binning, comparative biology and taxonomic classification.</title>
        <authorList>
            <person name="Goeker M."/>
        </authorList>
    </citation>
    <scope>NUCLEOTIDE SEQUENCE [LARGE SCALE GENOMIC DNA]</scope>
    <source>
        <strain evidence="4 5">DSM 45361</strain>
    </source>
</reference>
<feature type="chain" id="PRO_5038995036" evidence="2">
    <location>
        <begin position="23"/>
        <end position="702"/>
    </location>
</feature>
<organism evidence="4 5">
    <name type="scientific">Labedaea rhizosphaerae</name>
    <dbReference type="NCBI Taxonomy" id="598644"/>
    <lineage>
        <taxon>Bacteria</taxon>
        <taxon>Bacillati</taxon>
        <taxon>Actinomycetota</taxon>
        <taxon>Actinomycetes</taxon>
        <taxon>Pseudonocardiales</taxon>
        <taxon>Pseudonocardiaceae</taxon>
        <taxon>Labedaea</taxon>
    </lineage>
</organism>
<feature type="compositionally biased region" description="Polar residues" evidence="1">
    <location>
        <begin position="407"/>
        <end position="417"/>
    </location>
</feature>
<evidence type="ECO:0000313" key="5">
    <source>
        <dbReference type="Proteomes" id="UP000295444"/>
    </source>
</evidence>
<comment type="caution">
    <text evidence="4">The sequence shown here is derived from an EMBL/GenBank/DDBJ whole genome shotgun (WGS) entry which is preliminary data.</text>
</comment>
<dbReference type="EMBL" id="SNXZ01000002">
    <property type="protein sequence ID" value="TDQ00756.1"/>
    <property type="molecule type" value="Genomic_DNA"/>
</dbReference>
<name>A0A4R6SHC2_LABRH</name>
<keyword evidence="5" id="KW-1185">Reference proteome</keyword>
<evidence type="ECO:0000313" key="4">
    <source>
        <dbReference type="EMBL" id="TDQ00756.1"/>
    </source>
</evidence>
<feature type="region of interest" description="Disordered" evidence="1">
    <location>
        <begin position="362"/>
        <end position="450"/>
    </location>
</feature>
<evidence type="ECO:0000256" key="1">
    <source>
        <dbReference type="SAM" id="MobiDB-lite"/>
    </source>
</evidence>
<dbReference type="InterPro" id="IPR013783">
    <property type="entry name" value="Ig-like_fold"/>
</dbReference>
<dbReference type="Gene3D" id="2.60.40.10">
    <property type="entry name" value="Immunoglobulins"/>
    <property type="match status" value="1"/>
</dbReference>
<accession>A0A4R6SHC2</accession>
<dbReference type="GO" id="GO:0005975">
    <property type="term" value="P:carbohydrate metabolic process"/>
    <property type="evidence" value="ECO:0007669"/>
    <property type="project" value="UniProtKB-ARBA"/>
</dbReference>
<evidence type="ECO:0000259" key="3">
    <source>
        <dbReference type="PROSITE" id="PS50093"/>
    </source>
</evidence>
<feature type="compositionally biased region" description="Pro residues" evidence="1">
    <location>
        <begin position="432"/>
        <end position="445"/>
    </location>
</feature>
<feature type="signal peptide" evidence="2">
    <location>
        <begin position="1"/>
        <end position="22"/>
    </location>
</feature>
<keyword evidence="2" id="KW-0732">Signal</keyword>
<dbReference type="Pfam" id="PF18911">
    <property type="entry name" value="PKD_4"/>
    <property type="match status" value="1"/>
</dbReference>
<dbReference type="InterPro" id="IPR000601">
    <property type="entry name" value="PKD_dom"/>
</dbReference>
<dbReference type="AlphaFoldDB" id="A0A4R6SHC2"/>
<evidence type="ECO:0000256" key="2">
    <source>
        <dbReference type="SAM" id="SignalP"/>
    </source>
</evidence>
<dbReference type="SMART" id="SM00089">
    <property type="entry name" value="PKD"/>
    <property type="match status" value="1"/>
</dbReference>
<feature type="compositionally biased region" description="Low complexity" evidence="1">
    <location>
        <begin position="387"/>
        <end position="406"/>
    </location>
</feature>
<dbReference type="InterPro" id="IPR015943">
    <property type="entry name" value="WD40/YVTN_repeat-like_dom_sf"/>
</dbReference>
<dbReference type="InterPro" id="IPR035986">
    <property type="entry name" value="PKD_dom_sf"/>
</dbReference>
<protein>
    <submittedName>
        <fullName evidence="4">PKD domain-containing protein</fullName>
    </submittedName>
</protein>
<dbReference type="CDD" id="cd00146">
    <property type="entry name" value="PKD"/>
    <property type="match status" value="1"/>
</dbReference>
<dbReference type="SUPFAM" id="SSF51004">
    <property type="entry name" value="C-terminal (heme d1) domain of cytochrome cd1-nitrite reductase"/>
    <property type="match status" value="1"/>
</dbReference>
<dbReference type="RefSeq" id="WP_133849424.1">
    <property type="nucleotide sequence ID" value="NZ_SNXZ01000002.1"/>
</dbReference>